<dbReference type="Proteomes" id="UP000019225">
    <property type="component" value="Chromosome"/>
</dbReference>
<feature type="transmembrane region" description="Helical" evidence="1">
    <location>
        <begin position="99"/>
        <end position="119"/>
    </location>
</feature>
<dbReference type="HOGENOM" id="CLU_747588_0_0_11"/>
<dbReference type="AlphaFoldDB" id="W5WJ04"/>
<keyword evidence="1" id="KW-0812">Transmembrane</keyword>
<organism evidence="2 3">
    <name type="scientific">Kutzneria albida DSM 43870</name>
    <dbReference type="NCBI Taxonomy" id="1449976"/>
    <lineage>
        <taxon>Bacteria</taxon>
        <taxon>Bacillati</taxon>
        <taxon>Actinomycetota</taxon>
        <taxon>Actinomycetes</taxon>
        <taxon>Pseudonocardiales</taxon>
        <taxon>Pseudonocardiaceae</taxon>
        <taxon>Kutzneria</taxon>
    </lineage>
</organism>
<keyword evidence="1" id="KW-1133">Transmembrane helix</keyword>
<keyword evidence="3" id="KW-1185">Reference proteome</keyword>
<dbReference type="EMBL" id="CP007155">
    <property type="protein sequence ID" value="AHI00858.1"/>
    <property type="molecule type" value="Genomic_DNA"/>
</dbReference>
<gene>
    <name evidence="2" type="ORF">KALB_7500</name>
</gene>
<dbReference type="eggNOG" id="COG2909">
    <property type="taxonomic scope" value="Bacteria"/>
</dbReference>
<accession>W5WJ04</accession>
<name>W5WJ04_9PSEU</name>
<feature type="transmembrane region" description="Helical" evidence="1">
    <location>
        <begin position="26"/>
        <end position="50"/>
    </location>
</feature>
<protein>
    <submittedName>
        <fullName evidence="2">Uncharacterized protein</fullName>
    </submittedName>
</protein>
<reference evidence="2 3" key="1">
    <citation type="journal article" date="2014" name="BMC Genomics">
        <title>Complete genome sequence of producer of the glycopeptide antibiotic Aculeximycin Kutzneria albida DSM 43870T, a representative of minor genus of Pseudonocardiaceae.</title>
        <authorList>
            <person name="Rebets Y."/>
            <person name="Tokovenko B."/>
            <person name="Lushchyk I."/>
            <person name="Ruckert C."/>
            <person name="Zaburannyi N."/>
            <person name="Bechthold A."/>
            <person name="Kalinowski J."/>
            <person name="Luzhetskyy A."/>
        </authorList>
    </citation>
    <scope>NUCLEOTIDE SEQUENCE [LARGE SCALE GENOMIC DNA]</scope>
    <source>
        <strain evidence="2">DSM 43870</strain>
    </source>
</reference>
<proteinExistence type="predicted"/>
<evidence type="ECO:0000313" key="2">
    <source>
        <dbReference type="EMBL" id="AHI00858.1"/>
    </source>
</evidence>
<evidence type="ECO:0000313" key="3">
    <source>
        <dbReference type="Proteomes" id="UP000019225"/>
    </source>
</evidence>
<evidence type="ECO:0000256" key="1">
    <source>
        <dbReference type="SAM" id="Phobius"/>
    </source>
</evidence>
<keyword evidence="1" id="KW-0472">Membrane</keyword>
<feature type="transmembrane region" description="Helical" evidence="1">
    <location>
        <begin position="125"/>
        <end position="142"/>
    </location>
</feature>
<dbReference type="KEGG" id="kal:KALB_7500"/>
<sequence length="370" mass="38500">MLLPLAVLLAVVLVERDPVGALVGAGGAVAGALIGFAVLQLGVLAGGLALGARVSRVVVGVGGRVRDWKLGARTVTLRRLPVMLSVTVGPGRAPVRPRLWATSLVSALCGLAACVLLAVLGDGPFWHGAALGATAAVGMSLWPRRTVSMTSTGWILANYLRLAGREAAELDAAPLVSEASAAVRAGDMAAAEQVARELGERYPALQSAVFARVIIMEARGEYGPAMQLVLGMMRAEGVEQRDFTLMMAGLAGLAAAAVEAGQLDRELGLHTTRQSMADAEQLGYPAHKLNGTKALLALLEQDTESAITLATKAAYLGEDVVGRADDLATLARAHMVAGDNAKARSVLAEAERLAPWWPRVVGTRERLDVC</sequence>